<dbReference type="Proteomes" id="UP000182977">
    <property type="component" value="Chromosome I"/>
</dbReference>
<gene>
    <name evidence="2" type="ORF">SAMN04488563_6858</name>
</gene>
<proteinExistence type="predicted"/>
<dbReference type="STRING" id="419479.SAMN04488563_6858"/>
<evidence type="ECO:0000313" key="3">
    <source>
        <dbReference type="Proteomes" id="UP000182977"/>
    </source>
</evidence>
<feature type="domain" description="Polysaccharide pyruvyl transferase" evidence="1">
    <location>
        <begin position="15"/>
        <end position="267"/>
    </location>
</feature>
<dbReference type="EMBL" id="LT629791">
    <property type="protein sequence ID" value="SDU86172.1"/>
    <property type="molecule type" value="Genomic_DNA"/>
</dbReference>
<dbReference type="InterPro" id="IPR007345">
    <property type="entry name" value="Polysacch_pyruvyl_Trfase"/>
</dbReference>
<protein>
    <submittedName>
        <fullName evidence="2">Polysaccharide pyruvyl transferase family protein WcaK</fullName>
    </submittedName>
</protein>
<keyword evidence="3" id="KW-1185">Reference proteome</keyword>
<dbReference type="PANTHER" id="PTHR36836:SF1">
    <property type="entry name" value="COLANIC ACID BIOSYNTHESIS PROTEIN WCAK"/>
    <property type="match status" value="1"/>
</dbReference>
<keyword evidence="2" id="KW-0808">Transferase</keyword>
<dbReference type="PANTHER" id="PTHR36836">
    <property type="entry name" value="COLANIC ACID BIOSYNTHESIS PROTEIN WCAK"/>
    <property type="match status" value="1"/>
</dbReference>
<evidence type="ECO:0000259" key="1">
    <source>
        <dbReference type="Pfam" id="PF04230"/>
    </source>
</evidence>
<name>A0A1H2LZ87_9ACTN</name>
<dbReference type="AlphaFoldDB" id="A0A1H2LZ87"/>
<dbReference type="Pfam" id="PF04230">
    <property type="entry name" value="PS_pyruv_trans"/>
    <property type="match status" value="1"/>
</dbReference>
<reference evidence="3" key="1">
    <citation type="submission" date="2016-10" db="EMBL/GenBank/DDBJ databases">
        <authorList>
            <person name="Varghese N."/>
            <person name="Submissions S."/>
        </authorList>
    </citation>
    <scope>NUCLEOTIDE SEQUENCE [LARGE SCALE GENOMIC DNA]</scope>
    <source>
        <strain evidence="3">DSM 45079</strain>
    </source>
</reference>
<accession>A0A1H2LZ87</accession>
<evidence type="ECO:0000313" key="2">
    <source>
        <dbReference type="EMBL" id="SDU86172.1"/>
    </source>
</evidence>
<dbReference type="GO" id="GO:0016740">
    <property type="term" value="F:transferase activity"/>
    <property type="evidence" value="ECO:0007669"/>
    <property type="project" value="UniProtKB-KW"/>
</dbReference>
<organism evidence="2 3">
    <name type="scientific">Jiangella alkaliphila</name>
    <dbReference type="NCBI Taxonomy" id="419479"/>
    <lineage>
        <taxon>Bacteria</taxon>
        <taxon>Bacillati</taxon>
        <taxon>Actinomycetota</taxon>
        <taxon>Actinomycetes</taxon>
        <taxon>Jiangellales</taxon>
        <taxon>Jiangellaceae</taxon>
        <taxon>Jiangella</taxon>
    </lineage>
</organism>
<dbReference type="OrthoDB" id="3240130at2"/>
<sequence>MTQRIGLVGFFGWGNYGDELFLRLWMQRLQAAGEPSVVHQITKSPYFIDPVATVAESYDAFVIGGGDLVIPWSISDLYWRKEWLTRPVYIAGVGVPTWGGRKDHIVNRLRAFFQHPNVRYISARDPESAAWITENLEPSVPVTWAPDLVFALDLPAVSAPAGQPILGVVTRHRKGGPDNYESVASACERAERLGYRIRQIVLGTGPVGEADAAAAGAFDWPGKELVVSEDLDVLTRAIGECGGLLSMKFHGTVVAVAYGVPSLVLSPTDKSRNLYRMIGQERLLSHLNADNLQDKIAELKTPIPDTARAELRERSAAAVQQLVDRVRDDVSSGR</sequence>
<dbReference type="RefSeq" id="WP_046771495.1">
    <property type="nucleotide sequence ID" value="NZ_LBMC01000043.1"/>
</dbReference>